<organism evidence="5 6">
    <name type="scientific">Ferruginibacter yonginensis</name>
    <dbReference type="NCBI Taxonomy" id="1310416"/>
    <lineage>
        <taxon>Bacteria</taxon>
        <taxon>Pseudomonadati</taxon>
        <taxon>Bacteroidota</taxon>
        <taxon>Chitinophagia</taxon>
        <taxon>Chitinophagales</taxon>
        <taxon>Chitinophagaceae</taxon>
        <taxon>Ferruginibacter</taxon>
    </lineage>
</organism>
<accession>A0ABV8QUA2</accession>
<dbReference type="GO" id="GO:0016757">
    <property type="term" value="F:glycosyltransferase activity"/>
    <property type="evidence" value="ECO:0007669"/>
    <property type="project" value="UniProtKB-KW"/>
</dbReference>
<name>A0ABV8QUA2_9BACT</name>
<keyword evidence="3 5" id="KW-0808">Transferase</keyword>
<dbReference type="CDD" id="cd04186">
    <property type="entry name" value="GT_2_like_c"/>
    <property type="match status" value="1"/>
</dbReference>
<sequence length="354" mass="40244">MSALPNEAIAFTTQTSPLVAVVILNWNGQHFLEKMLPSVVNSTYANKKVIVADNASTDDSISFLKTHYPQIEIIINPTNEGFAKGYNTALQQVTADYYVLLNSDVEVTPSWMEPVISLMENDKSIAACQPKILDYNNKQLFEYAGAAGGFIDKFGYPFARGRIMEHIEKDVQQYDDATACFWATGAALFVKASLYHQLGGLDEYFFAHQEEIDFCWRLQNAGYQIYVQPQSIVYHVGGGTLPKGNSKKTFLNFRNNLIMLYKNYSFKKLCFVLPIRFGLDAVAAYKALFSGDTGFYFAVAKAHFQFFKWVLFVKKQPSYKKNTAIKLVGMYNGSMLWQYYIKKQQTFSKIFKSK</sequence>
<reference evidence="6" key="1">
    <citation type="journal article" date="2019" name="Int. J. Syst. Evol. Microbiol.">
        <title>The Global Catalogue of Microorganisms (GCM) 10K type strain sequencing project: providing services to taxonomists for standard genome sequencing and annotation.</title>
        <authorList>
            <consortium name="The Broad Institute Genomics Platform"/>
            <consortium name="The Broad Institute Genome Sequencing Center for Infectious Disease"/>
            <person name="Wu L."/>
            <person name="Ma J."/>
        </authorList>
    </citation>
    <scope>NUCLEOTIDE SEQUENCE [LARGE SCALE GENOMIC DNA]</scope>
    <source>
        <strain evidence="6">CECT 8289</strain>
    </source>
</reference>
<dbReference type="Pfam" id="PF00535">
    <property type="entry name" value="Glycos_transf_2"/>
    <property type="match status" value="1"/>
</dbReference>
<evidence type="ECO:0000256" key="3">
    <source>
        <dbReference type="ARBA" id="ARBA00022679"/>
    </source>
</evidence>
<proteinExistence type="inferred from homology"/>
<comment type="similarity">
    <text evidence="1">Belongs to the glycosyltransferase 2 family.</text>
</comment>
<dbReference type="PANTHER" id="PTHR43179">
    <property type="entry name" value="RHAMNOSYLTRANSFERASE WBBL"/>
    <property type="match status" value="1"/>
</dbReference>
<dbReference type="InterPro" id="IPR001173">
    <property type="entry name" value="Glyco_trans_2-like"/>
</dbReference>
<feature type="domain" description="Glycosyltransferase 2-like" evidence="4">
    <location>
        <begin position="21"/>
        <end position="133"/>
    </location>
</feature>
<evidence type="ECO:0000313" key="6">
    <source>
        <dbReference type="Proteomes" id="UP001595907"/>
    </source>
</evidence>
<evidence type="ECO:0000256" key="2">
    <source>
        <dbReference type="ARBA" id="ARBA00022676"/>
    </source>
</evidence>
<dbReference type="EC" id="2.4.-.-" evidence="5"/>
<dbReference type="InterPro" id="IPR029044">
    <property type="entry name" value="Nucleotide-diphossugar_trans"/>
</dbReference>
<dbReference type="SUPFAM" id="SSF53448">
    <property type="entry name" value="Nucleotide-diphospho-sugar transferases"/>
    <property type="match status" value="1"/>
</dbReference>
<keyword evidence="2 5" id="KW-0328">Glycosyltransferase</keyword>
<comment type="caution">
    <text evidence="5">The sequence shown here is derived from an EMBL/GenBank/DDBJ whole genome shotgun (WGS) entry which is preliminary data.</text>
</comment>
<evidence type="ECO:0000256" key="1">
    <source>
        <dbReference type="ARBA" id="ARBA00006739"/>
    </source>
</evidence>
<protein>
    <submittedName>
        <fullName evidence="5">Glycosyltransferase family 2 protein</fullName>
        <ecNumber evidence="5">2.4.-.-</ecNumber>
    </submittedName>
</protein>
<evidence type="ECO:0000313" key="5">
    <source>
        <dbReference type="EMBL" id="MFC4263871.1"/>
    </source>
</evidence>
<gene>
    <name evidence="5" type="ORF">ACFOWM_13335</name>
</gene>
<keyword evidence="6" id="KW-1185">Reference proteome</keyword>
<dbReference type="Gene3D" id="3.90.550.10">
    <property type="entry name" value="Spore Coat Polysaccharide Biosynthesis Protein SpsA, Chain A"/>
    <property type="match status" value="1"/>
</dbReference>
<dbReference type="PANTHER" id="PTHR43179:SF12">
    <property type="entry name" value="GALACTOFURANOSYLTRANSFERASE GLFT2"/>
    <property type="match status" value="1"/>
</dbReference>
<dbReference type="RefSeq" id="WP_379710976.1">
    <property type="nucleotide sequence ID" value="NZ_JBHSCZ010000005.1"/>
</dbReference>
<dbReference type="Proteomes" id="UP001595907">
    <property type="component" value="Unassembled WGS sequence"/>
</dbReference>
<dbReference type="EMBL" id="JBHSCZ010000005">
    <property type="protein sequence ID" value="MFC4263871.1"/>
    <property type="molecule type" value="Genomic_DNA"/>
</dbReference>
<evidence type="ECO:0000259" key="4">
    <source>
        <dbReference type="Pfam" id="PF00535"/>
    </source>
</evidence>